<dbReference type="InterPro" id="IPR001242">
    <property type="entry name" value="Condensation_dom"/>
</dbReference>
<dbReference type="NCBIfam" id="NF003417">
    <property type="entry name" value="PRK04813.1"/>
    <property type="match status" value="3"/>
</dbReference>
<dbReference type="Pfam" id="PF00501">
    <property type="entry name" value="AMP-binding"/>
    <property type="match status" value="3"/>
</dbReference>
<dbReference type="InterPro" id="IPR000873">
    <property type="entry name" value="AMP-dep_synth/lig_dom"/>
</dbReference>
<dbReference type="Pfam" id="PF00550">
    <property type="entry name" value="PP-binding"/>
    <property type="match status" value="3"/>
</dbReference>
<dbReference type="InterPro" id="IPR036736">
    <property type="entry name" value="ACP-like_sf"/>
</dbReference>
<dbReference type="Pfam" id="PF13193">
    <property type="entry name" value="AMP-binding_C"/>
    <property type="match status" value="1"/>
</dbReference>
<dbReference type="InterPro" id="IPR042099">
    <property type="entry name" value="ANL_N_sf"/>
</dbReference>
<dbReference type="InterPro" id="IPR010071">
    <property type="entry name" value="AA_adenyl_dom"/>
</dbReference>
<dbReference type="GO" id="GO:0009366">
    <property type="term" value="C:enterobactin synthetase complex"/>
    <property type="evidence" value="ECO:0007669"/>
    <property type="project" value="TreeGrafter"/>
</dbReference>
<dbReference type="InterPro" id="IPR010060">
    <property type="entry name" value="NRPS_synth"/>
</dbReference>
<evidence type="ECO:0000256" key="3">
    <source>
        <dbReference type="ARBA" id="ARBA00022553"/>
    </source>
</evidence>
<dbReference type="InterPro" id="IPR025110">
    <property type="entry name" value="AMP-bd_C"/>
</dbReference>
<dbReference type="Proteomes" id="UP000244090">
    <property type="component" value="Unassembled WGS sequence"/>
</dbReference>
<dbReference type="GO" id="GO:0047527">
    <property type="term" value="F:2,3-dihydroxybenzoate-serine ligase activity"/>
    <property type="evidence" value="ECO:0007669"/>
    <property type="project" value="TreeGrafter"/>
</dbReference>
<dbReference type="Gene3D" id="2.30.38.10">
    <property type="entry name" value="Luciferase, Domain 3"/>
    <property type="match status" value="2"/>
</dbReference>
<dbReference type="Gene3D" id="3.40.50.980">
    <property type="match status" value="4"/>
</dbReference>
<dbReference type="PANTHER" id="PTHR45527">
    <property type="entry name" value="NONRIBOSOMAL PEPTIDE SYNTHETASE"/>
    <property type="match status" value="1"/>
</dbReference>
<evidence type="ECO:0000259" key="5">
    <source>
        <dbReference type="PROSITE" id="PS50075"/>
    </source>
</evidence>
<dbReference type="InterPro" id="IPR045851">
    <property type="entry name" value="AMP-bd_C_sf"/>
</dbReference>
<keyword evidence="7" id="KW-1185">Reference proteome</keyword>
<feature type="domain" description="Carrier" evidence="5">
    <location>
        <begin position="1034"/>
        <end position="1108"/>
    </location>
</feature>
<keyword evidence="2" id="KW-0596">Phosphopantetheine</keyword>
<dbReference type="InterPro" id="IPR009081">
    <property type="entry name" value="PP-bd_ACP"/>
</dbReference>
<dbReference type="Gene3D" id="1.10.1200.10">
    <property type="entry name" value="ACP-like"/>
    <property type="match status" value="3"/>
</dbReference>
<dbReference type="PANTHER" id="PTHR45527:SF1">
    <property type="entry name" value="FATTY ACID SYNTHASE"/>
    <property type="match status" value="1"/>
</dbReference>
<evidence type="ECO:0000256" key="1">
    <source>
        <dbReference type="ARBA" id="ARBA00001957"/>
    </source>
</evidence>
<dbReference type="InterPro" id="IPR023213">
    <property type="entry name" value="CAT-like_dom_sf"/>
</dbReference>
<dbReference type="SMART" id="SM00823">
    <property type="entry name" value="PKS_PP"/>
    <property type="match status" value="2"/>
</dbReference>
<dbReference type="RefSeq" id="WP_108116851.1">
    <property type="nucleotide sequence ID" value="NZ_QBKT01000015.1"/>
</dbReference>
<reference evidence="6 7" key="1">
    <citation type="submission" date="2018-04" db="EMBL/GenBank/DDBJ databases">
        <title>Genomic Encyclopedia of Archaeal and Bacterial Type Strains, Phase II (KMG-II): from individual species to whole genera.</title>
        <authorList>
            <person name="Goeker M."/>
        </authorList>
    </citation>
    <scope>NUCLEOTIDE SEQUENCE [LARGE SCALE GENOMIC DNA]</scope>
    <source>
        <strain evidence="6 7">DSM 25731</strain>
    </source>
</reference>
<dbReference type="GO" id="GO:0031177">
    <property type="term" value="F:phosphopantetheine binding"/>
    <property type="evidence" value="ECO:0007669"/>
    <property type="project" value="InterPro"/>
</dbReference>
<sequence>MKFNIKNSLIDILYEAKRQGILLHVEEGRIKIKVKKGIEVPKNFIAYIKENKEAIIELLTSSQINAEIGEVIAKNNTEEIPLSFAQQSIWFIDTLGEGSTQYHLPAVIRIKGSINKNYLAESFKKIIERHQVLRTIIKENDDTAVANVITVDNFKMTVEAINGKNEREIINEEIAKPFNLSKDYMIRVRLVELSPENFILIVVMHHIASDGWSIPILINELEKNYQSLINDAPLTLPELSIQYGDYALWQRKNVSNDQWSSQMEYWESQLKGYENLELPYDYVRPSIQGFKGEEKVFHIKAERFEKLKQVANEHQTTLYVTLLSIFKILLSRLSGQDDICIATPVANRKQAQVADLIGFFANTIVLRSTTNAFLQFSEYVKKVKETVISGFDNQEAPFEKVVDMLVKNRSLDRNPLAQVLFSYANQSEYGTVKLGDTHVEIEEILQKTSKFDLSMDVIEQEDDIKISIIYNPELFTASTIERITEYYVRILDQVVSDSAILVKDIALLATSDKKALLSTSEEFSLEEASLELYLEAIFNRYKDKEALRDVDGQGMSYAALWSQSTKVSTYLSSHYELKQGDTVVLYSDRSIDMVVLFLALARLGCMYVPVDKIHPEERLAYIAKDSNSRLLIVEGDTAINIENTQVVRLSEVFEASSEVEEVQTTKETISLDATLYIIYTSGSTGKPKGVCVSHGNLLGYLKGIEDEFGEHRVQPVLSSHGFDIFFFELLSPLLKGGTSILLRNEEVRDMETLESALQKSTSFHAVPALMRAVLDHIAQTNTKEAYAKMTELYVGGDVVPNALLHQMQSLFPQAKIYVFYGPTEGTIFVTSKLYEPGSEIAERLALGTSLRSSQVLVLDRWGDLVAPGVKGELCIGGVQVSKGYLHNEVLTNEKYTDNPYGKGKLYRTGDLARWDANGNIEYLGREDSQIKLRGYRIELGEITRVVENYDGISQAVVVKTTIGDGEHLVCYYIESEDIELDTQALQSYLGEQLPSYMVPSHYQALLEFPLTSNGKLDKKQLPAIHITHQAGEQEAQTKDEKAMVAIWEGLLGIRPIGIETSFFELGGDSIKAIQLMSRSKQQGYHFKVKDVFKHPTVKGLLSVCGASETVLVETGLLEGDFELLPIQHRFIEANHPAAHHYNQSVLLSIPKDLSSETLQSSLSKLIDHHDILRSSYKDGQGFYQPEMDNYYKEEIVSDEKALTALCQTYQESFDLSAGPLIYFVKIAYAQDTKKDRLFIVAHHLVIDGVSWRIVLEDLEQLLSNQNYKLPAKQSSLRQWSNGLSAYAASLSESQQHYWQEISREYTIIKDLTKNPLSGRLETHSNNLKGELTKSLSQEIHGIYGTELQDVLLGCLSKVLGNQYDTSKVYIDIEGHGREEIIAGLDISRTVGWFTSLYPLKLEVSETIGVYLRDTKDMLREVPDGGLGYGALRYLSATPEAYTYSKGGILFNYLGDFDGTVSEEGLVSFAGESTGDNIHPSNSEGYGLLLTFMIVGGELQMNWSYDKGMYSALEISELSTLYKSELEAIIAHCKASKERVLSCSDCGLSSSVGNATLDSFIKDCEQQYGTIASIYRLSPLQEGMLFHSLYGGEGSGSYVSEFVCDFNGGINYEVFVKVWDSIVARHGILRTGIYSEGLGDAVQCVYKKVDLPITRYDYTDKEATWLSNYFENKKLVSFDMQQAPLFSFELYDLPGGITRLYLYNHHILWDGWSLSILMNEFIQGYDAALEGEEIAKGYVSDYGRYVRDLYTRDRSGEGIDYWQDYLKGIEGGVYLPFLQDTSLRNSVFGDSHVSFELDHSHTRLLVDYSKSKGLTMNTLVQGAWSYLLHSYTGAEKIVFGATVSGRDWSVGSVEQEVGLYINTLPVSIEIARDSDLGDWLSDLQAGHSKGREQYSHVSLSMIQEAMGVSEALFDSLIVFDNYPMESVIAEAKSKLQVSNIVPKLYNNYALTIGVSHTGNKLHFKLDYNKKVFPQEYVEMIVEHLKRVFERISEGVEKVGNLDYINTKEEFLPSIGNRVALDNSTTIISLFEKQVAQTPNAIALEYRNKELTYQEVNHQANQLATYLIRNFNISSGDVVSVLLPRSSNSVIAIMGILKAGAAYLPIDTEYPDTRIHYMLENSASKCVITYAELAAKIKDTKILEWDSLDLTRNEKEEKITLNGDSLAYIIYTSGSTGQPKGVMISHKSITNYICWAEDYYLEEKQTYNFPLYSSLSFDLTLTSIFLPLIGGHKIIIYPESKTVLTDWVLTDNRINIIKLTPSHLRMIKDYQPEGTQKVLEGLQKVIVGGEKLESNLAFEISKLFHHNIDIFNEYGPTEATVGCSIYKYDHEKDKDAVEISIGSAIANTRLYVLDNDLRKVAPGVWGELCVSGVGLSRGYIGKEALTAEKFIANPYEEGEKMYRTGDICRWNTKGELEFKGRKDTQVKLRGYRIELGEIESVVSLQEGISQSVVVLHCEGEVQDLACYVVLDKDTSLDTEALKASLTEALPEYMVPTHYMVLEELPLTINGKVDKKRLPAIETGSLEGDSDFTKIELSVRSIWSDILEIDEERIFKGDSFFNLGGNSLIAISLINRLSKHLEVKVPLDEVFSSPTLEAMSAYISGMVKSCHTSIPSLGNQEYYALSSAQRRMYFLYEFNRESITYNMPNVVILRGMLDTERFENTIKGLISRHESLRTYFEMQGDEVYQKILPEESVRFSVDHYQGDALESEKTREIIENYIRPFDLSQGPLLRVGLIQINSEEHILMLDMHHIITDGVSQGILVRDFMELYKDDSSLKELGLRYVDYSDWQQKEGIEAKSKDYWMEIYKDIPEVLDIPTDYPRGSVRDEGGSSVVFELAKDQVEGLKKLSEEYGITLYMLLLGIYKILLSKLSGQEDVVVGTPVAGRGHSDVEGIVGLFVNTLALRSDVKSAKSFKSYIKDLGERVISSFDHQDFQYEELVNLLEIERDTSRNALFDVMFSYESMGDRSVQIPGLVLEPYDRSTTISKFDLDLSAFEDGEGNLQMSFEYATSLYNRATIERYRDYYVQILTAILNNPSQKIAEIDMLSMAERNMLLNEFNKTEKEYDIDVSIIALVEKQAAQTPEQIAVVDNEQEISYHQLLNDVYKVAGYLSENYHIKHNSRVAIQMNRGSNAITTLLAILKLGATYIPIDPTLPQARINYILESSNSDLLIIENKDIEQEPLENVKTIYFSAIHHENLVTLNTPKGTQNLAYIIYTSGSTGEPKGVMIENRSLVNLCRHMIDFYEISEKDKILQFAPLHFDMSVEEIFPALVGGATLYIRNDEILASSSNFIDACKKWNLTILNLPTAFWNYLYAGMETDGSKLPESVKILAVGGEALHLETTKKWVHTFGTTPQLVNAYGPTEVTVNTCMIKLNEEVLSKNQLHQVPIGAAISNHKIFILDKNQQLTPMGSVGEICVSGPGVAKGYVGMETLTHQKFIQNPFGEGLLYRTGDMGKWGDDGSIEFIGRKDNQVKIRGHRIETGDIESHIVMMDAIEECVVTVKEFGGDKTLVAYYTSRTSVDDNKIQEFLAQKLPEYMVPAYFCEIAKIPWKTNGKVDKKQLPEIAFKNKENYVAPSNTLEKEITQIWSEILDIEKDQISINSDFFRIGGHSLKAMSFINKVENTFDVKISLRDFFTKPTIKQVAIAIELTQWLKNDNKEETTTKKIIKI</sequence>
<dbReference type="Gene3D" id="3.30.559.10">
    <property type="entry name" value="Chloramphenicol acetyltransferase-like domain"/>
    <property type="match status" value="4"/>
</dbReference>
<keyword evidence="3" id="KW-0597">Phosphoprotein</keyword>
<protein>
    <submittedName>
        <fullName evidence="6">Non-ribosomal peptide synthase protein (TIGR01720 family)/amino acid adenylation domain-containing protein</fullName>
    </submittedName>
</protein>
<dbReference type="GO" id="GO:0043041">
    <property type="term" value="P:amino acid activation for nonribosomal peptide biosynthetic process"/>
    <property type="evidence" value="ECO:0007669"/>
    <property type="project" value="TreeGrafter"/>
</dbReference>
<dbReference type="FunFam" id="1.10.1200.10:FF:000005">
    <property type="entry name" value="Nonribosomal peptide synthetase 1"/>
    <property type="match status" value="2"/>
</dbReference>
<keyword evidence="4" id="KW-0677">Repeat</keyword>
<feature type="domain" description="Carrier" evidence="5">
    <location>
        <begin position="2527"/>
        <end position="2604"/>
    </location>
</feature>
<dbReference type="CDD" id="cd05930">
    <property type="entry name" value="A_NRPS"/>
    <property type="match status" value="3"/>
</dbReference>
<dbReference type="Gene3D" id="3.30.559.30">
    <property type="entry name" value="Nonribosomal peptide synthetase, condensation domain"/>
    <property type="match status" value="4"/>
</dbReference>
<comment type="cofactor">
    <cofactor evidence="1">
        <name>pantetheine 4'-phosphate</name>
        <dbReference type="ChEBI" id="CHEBI:47942"/>
    </cofactor>
</comment>
<dbReference type="GO" id="GO:0005829">
    <property type="term" value="C:cytosol"/>
    <property type="evidence" value="ECO:0007669"/>
    <property type="project" value="TreeGrafter"/>
</dbReference>
<evidence type="ECO:0000313" key="7">
    <source>
        <dbReference type="Proteomes" id="UP000244090"/>
    </source>
</evidence>
<dbReference type="FunFam" id="3.40.50.980:FF:000001">
    <property type="entry name" value="Non-ribosomal peptide synthetase"/>
    <property type="match status" value="2"/>
</dbReference>
<name>A0A2T6BQM7_9FLAO</name>
<feature type="domain" description="Carrier" evidence="5">
    <location>
        <begin position="3575"/>
        <end position="3652"/>
    </location>
</feature>
<proteinExistence type="predicted"/>
<dbReference type="GO" id="GO:0009239">
    <property type="term" value="P:enterobactin biosynthetic process"/>
    <property type="evidence" value="ECO:0007669"/>
    <property type="project" value="TreeGrafter"/>
</dbReference>
<dbReference type="OrthoDB" id="4317020at2"/>
<dbReference type="InterPro" id="IPR020845">
    <property type="entry name" value="AMP-binding_CS"/>
</dbReference>
<organism evidence="6 7">
    <name type="scientific">Kordia periserrulae</name>
    <dbReference type="NCBI Taxonomy" id="701523"/>
    <lineage>
        <taxon>Bacteria</taxon>
        <taxon>Pseudomonadati</taxon>
        <taxon>Bacteroidota</taxon>
        <taxon>Flavobacteriia</taxon>
        <taxon>Flavobacteriales</taxon>
        <taxon>Flavobacteriaceae</taxon>
        <taxon>Kordia</taxon>
    </lineage>
</organism>
<dbReference type="PROSITE" id="PS50075">
    <property type="entry name" value="CARRIER"/>
    <property type="match status" value="3"/>
</dbReference>
<dbReference type="SUPFAM" id="SSF47336">
    <property type="entry name" value="ACP-like"/>
    <property type="match status" value="3"/>
</dbReference>
<evidence type="ECO:0000256" key="2">
    <source>
        <dbReference type="ARBA" id="ARBA00022450"/>
    </source>
</evidence>
<dbReference type="NCBIfam" id="TIGR01733">
    <property type="entry name" value="AA-adenyl-dom"/>
    <property type="match status" value="3"/>
</dbReference>
<dbReference type="Gene3D" id="3.40.50.12780">
    <property type="entry name" value="N-terminal domain of ligase-like"/>
    <property type="match status" value="1"/>
</dbReference>
<dbReference type="FunFam" id="3.30.300.30:FF:000015">
    <property type="entry name" value="Nonribosomal peptide synthase SidD"/>
    <property type="match status" value="1"/>
</dbReference>
<accession>A0A2T6BQM7</accession>
<dbReference type="CDD" id="cd19531">
    <property type="entry name" value="LCL_NRPS-like"/>
    <property type="match status" value="2"/>
</dbReference>
<dbReference type="SUPFAM" id="SSF52777">
    <property type="entry name" value="CoA-dependent acyltransferases"/>
    <property type="match status" value="8"/>
</dbReference>
<evidence type="ECO:0000256" key="4">
    <source>
        <dbReference type="ARBA" id="ARBA00022737"/>
    </source>
</evidence>
<evidence type="ECO:0000313" key="6">
    <source>
        <dbReference type="EMBL" id="PTX58354.1"/>
    </source>
</evidence>
<dbReference type="CDD" id="cd19534">
    <property type="entry name" value="E_NRPS"/>
    <property type="match status" value="1"/>
</dbReference>
<dbReference type="EMBL" id="QBKT01000015">
    <property type="protein sequence ID" value="PTX58354.1"/>
    <property type="molecule type" value="Genomic_DNA"/>
</dbReference>
<dbReference type="Pfam" id="PF00668">
    <property type="entry name" value="Condensation"/>
    <property type="match status" value="4"/>
</dbReference>
<dbReference type="InterPro" id="IPR020806">
    <property type="entry name" value="PKS_PP-bd"/>
</dbReference>
<comment type="caution">
    <text evidence="6">The sequence shown here is derived from an EMBL/GenBank/DDBJ whole genome shotgun (WGS) entry which is preliminary data.</text>
</comment>
<gene>
    <name evidence="6" type="ORF">C8N46_1152</name>
</gene>
<dbReference type="NCBIfam" id="TIGR01720">
    <property type="entry name" value="NRPS-para261"/>
    <property type="match status" value="1"/>
</dbReference>
<dbReference type="SUPFAM" id="SSF56801">
    <property type="entry name" value="Acetyl-CoA synthetase-like"/>
    <property type="match status" value="3"/>
</dbReference>
<dbReference type="PROSITE" id="PS00455">
    <property type="entry name" value="AMP_BINDING"/>
    <property type="match status" value="3"/>
</dbReference>
<dbReference type="Gene3D" id="3.30.300.30">
    <property type="match status" value="3"/>
</dbReference>